<dbReference type="RefSeq" id="WP_098778566.1">
    <property type="nucleotide sequence ID" value="NZ_NUHO01000098.1"/>
</dbReference>
<dbReference type="PANTHER" id="PTHR36174">
    <property type="entry name" value="LIPID II:GLYCINE GLYCYLTRANSFERASE"/>
    <property type="match status" value="1"/>
</dbReference>
<proteinExistence type="predicted"/>
<protein>
    <recommendedName>
        <fullName evidence="3">BioF2-like acetyltransferase domain-containing protein</fullName>
    </recommendedName>
</protein>
<dbReference type="InterPro" id="IPR050644">
    <property type="entry name" value="PG_Glycine_Bridge_Synth"/>
</dbReference>
<dbReference type="SUPFAM" id="SSF55729">
    <property type="entry name" value="Acyl-CoA N-acyltransferases (Nat)"/>
    <property type="match status" value="1"/>
</dbReference>
<dbReference type="InterPro" id="IPR016181">
    <property type="entry name" value="Acyl_CoA_acyltransferase"/>
</dbReference>
<dbReference type="EMBL" id="NUHO01000098">
    <property type="protein sequence ID" value="PGM89983.1"/>
    <property type="molecule type" value="Genomic_DNA"/>
</dbReference>
<name>A0A2B9DQT9_BACCE</name>
<dbReference type="AlphaFoldDB" id="A0A2B9DQT9"/>
<evidence type="ECO:0000313" key="2">
    <source>
        <dbReference type="Proteomes" id="UP000222054"/>
    </source>
</evidence>
<dbReference type="Proteomes" id="UP000222054">
    <property type="component" value="Unassembled WGS sequence"/>
</dbReference>
<accession>A0A2B9DQT9</accession>
<dbReference type="Gene3D" id="3.40.630.30">
    <property type="match status" value="1"/>
</dbReference>
<evidence type="ECO:0008006" key="3">
    <source>
        <dbReference type="Google" id="ProtNLM"/>
    </source>
</evidence>
<reference evidence="1 2" key="1">
    <citation type="submission" date="2017-09" db="EMBL/GenBank/DDBJ databases">
        <title>Large-scale bioinformatics analysis of Bacillus genomes uncovers conserved roles of natural products in bacterial physiology.</title>
        <authorList>
            <consortium name="Agbiome Team Llc"/>
            <person name="Bleich R.M."/>
            <person name="Grubbs K.J."/>
            <person name="Santa Maria K.C."/>
            <person name="Allen S.E."/>
            <person name="Farag S."/>
            <person name="Shank E.A."/>
            <person name="Bowers A."/>
        </authorList>
    </citation>
    <scope>NUCLEOTIDE SEQUENCE [LARGE SCALE GENOMIC DNA]</scope>
    <source>
        <strain evidence="1 2">AFS053130</strain>
    </source>
</reference>
<sequence>MLSISKKMYGMNIKQIFFQEKNIFPIDSRIDLVGITQSTLPMEGLIPIETLQKDLTKNEEELFNDISKSTKKRIKQVQKNESLQKIILTEPSNQEILLFQNFYNQFAKKKQTHLCSPYHVETLKLLRDQQALIITKIKDVNQSQILCYRVYAVDGKRATPFYSASHYRLTPNTHFRKFVGNVHCLLIWENMIWFKNRGYKIYDSGGLTNNQNIRNFKLKFGGEIITEYSGYLANSLLGRAALHIRKWKLSRKNRGE</sequence>
<comment type="caution">
    <text evidence="1">The sequence shown here is derived from an EMBL/GenBank/DDBJ whole genome shotgun (WGS) entry which is preliminary data.</text>
</comment>
<evidence type="ECO:0000313" key="1">
    <source>
        <dbReference type="EMBL" id="PGM89983.1"/>
    </source>
</evidence>
<gene>
    <name evidence="1" type="ORF">CN958_22820</name>
</gene>
<dbReference type="PANTHER" id="PTHR36174:SF1">
    <property type="entry name" value="LIPID II:GLYCINE GLYCYLTRANSFERASE"/>
    <property type="match status" value="1"/>
</dbReference>
<organism evidence="1 2">
    <name type="scientific">Bacillus cereus</name>
    <dbReference type="NCBI Taxonomy" id="1396"/>
    <lineage>
        <taxon>Bacteria</taxon>
        <taxon>Bacillati</taxon>
        <taxon>Bacillota</taxon>
        <taxon>Bacilli</taxon>
        <taxon>Bacillales</taxon>
        <taxon>Bacillaceae</taxon>
        <taxon>Bacillus</taxon>
        <taxon>Bacillus cereus group</taxon>
    </lineage>
</organism>